<dbReference type="RefSeq" id="WP_054304251.1">
    <property type="nucleotide sequence ID" value="NZ_QBKP01000022.1"/>
</dbReference>
<name>A0A2T6ANV9_9RHOB</name>
<dbReference type="Proteomes" id="UP000244224">
    <property type="component" value="Unassembled WGS sequence"/>
</dbReference>
<evidence type="ECO:0000313" key="2">
    <source>
        <dbReference type="Proteomes" id="UP000244224"/>
    </source>
</evidence>
<accession>A0A2T6ANV9</accession>
<dbReference type="EMBL" id="QBKP01000022">
    <property type="protein sequence ID" value="PTX45436.1"/>
    <property type="molecule type" value="Genomic_DNA"/>
</dbReference>
<proteinExistence type="predicted"/>
<sequence length="59" mass="6336">MTQPRHRGRLSPQTRFALTMMAALAVMIALTLSALPGQGNATTTCKLELSEPAHRACDV</sequence>
<dbReference type="AlphaFoldDB" id="A0A2T6ANV9"/>
<comment type="caution">
    <text evidence="1">The sequence shown here is derived from an EMBL/GenBank/DDBJ whole genome shotgun (WGS) entry which is preliminary data.</text>
</comment>
<organism evidence="1 2">
    <name type="scientific">Gemmobacter caeni</name>
    <dbReference type="NCBI Taxonomy" id="589035"/>
    <lineage>
        <taxon>Bacteria</taxon>
        <taxon>Pseudomonadati</taxon>
        <taxon>Pseudomonadota</taxon>
        <taxon>Alphaproteobacteria</taxon>
        <taxon>Rhodobacterales</taxon>
        <taxon>Paracoccaceae</taxon>
        <taxon>Gemmobacter</taxon>
    </lineage>
</organism>
<evidence type="ECO:0000313" key="1">
    <source>
        <dbReference type="EMBL" id="PTX45436.1"/>
    </source>
</evidence>
<gene>
    <name evidence="1" type="ORF">C8N34_12217</name>
</gene>
<keyword evidence="2" id="KW-1185">Reference proteome</keyword>
<reference evidence="1 2" key="1">
    <citation type="submission" date="2018-04" db="EMBL/GenBank/DDBJ databases">
        <title>Genomic Encyclopedia of Archaeal and Bacterial Type Strains, Phase II (KMG-II): from individual species to whole genera.</title>
        <authorList>
            <person name="Goeker M."/>
        </authorList>
    </citation>
    <scope>NUCLEOTIDE SEQUENCE [LARGE SCALE GENOMIC DNA]</scope>
    <source>
        <strain evidence="1 2">DSM 21823</strain>
    </source>
</reference>
<protein>
    <submittedName>
        <fullName evidence="1">Uncharacterized protein</fullName>
    </submittedName>
</protein>